<keyword evidence="5 8" id="KW-0472">Membrane</keyword>
<keyword evidence="7" id="KW-0862">Zinc</keyword>
<evidence type="ECO:0008006" key="11">
    <source>
        <dbReference type="Google" id="ProtNLM"/>
    </source>
</evidence>
<evidence type="ECO:0000256" key="7">
    <source>
        <dbReference type="PIRSR" id="PIRSR608901-2"/>
    </source>
</evidence>
<comment type="subcellular location">
    <subcellularLocation>
        <location evidence="1">Membrane</location>
        <topology evidence="1">Multi-pass membrane protein</topology>
    </subcellularLocation>
</comment>
<evidence type="ECO:0000313" key="9">
    <source>
        <dbReference type="EMBL" id="KDN28714.1"/>
    </source>
</evidence>
<evidence type="ECO:0000256" key="1">
    <source>
        <dbReference type="ARBA" id="ARBA00004141"/>
    </source>
</evidence>
<comment type="caution">
    <text evidence="9">The sequence shown here is derived from an EMBL/GenBank/DDBJ whole genome shotgun (WGS) entry which is preliminary data.</text>
</comment>
<dbReference type="GO" id="GO:0046872">
    <property type="term" value="F:metal ion binding"/>
    <property type="evidence" value="ECO:0007669"/>
    <property type="project" value="UniProtKB-KW"/>
</dbReference>
<feature type="transmembrane region" description="Helical" evidence="8">
    <location>
        <begin position="185"/>
        <end position="203"/>
    </location>
</feature>
<dbReference type="AlphaFoldDB" id="A0A066UX19"/>
<dbReference type="EMBL" id="JFFR01000014">
    <property type="protein sequence ID" value="KDN28714.1"/>
    <property type="molecule type" value="Genomic_DNA"/>
</dbReference>
<evidence type="ECO:0000256" key="2">
    <source>
        <dbReference type="ARBA" id="ARBA00022692"/>
    </source>
</evidence>
<name>A0A066UX19_9VIBR</name>
<proteinExistence type="predicted"/>
<evidence type="ECO:0000256" key="4">
    <source>
        <dbReference type="ARBA" id="ARBA00022989"/>
    </source>
</evidence>
<organism evidence="9 10">
    <name type="scientific">Vibrio fortis</name>
    <dbReference type="NCBI Taxonomy" id="212667"/>
    <lineage>
        <taxon>Bacteria</taxon>
        <taxon>Pseudomonadati</taxon>
        <taxon>Pseudomonadota</taxon>
        <taxon>Gammaproteobacteria</taxon>
        <taxon>Vibrionales</taxon>
        <taxon>Vibrionaceae</taxon>
        <taxon>Vibrio</taxon>
    </lineage>
</organism>
<reference evidence="9 10" key="1">
    <citation type="submission" date="2014-02" db="EMBL/GenBank/DDBJ databases">
        <title>Vibrio fortis Dalian14 Genome Sequencing.</title>
        <authorList>
            <person name="Wang Y."/>
            <person name="Song L."/>
            <person name="Liu G."/>
            <person name="Ding J."/>
        </authorList>
    </citation>
    <scope>NUCLEOTIDE SEQUENCE [LARGE SCALE GENOMIC DNA]</scope>
    <source>
        <strain evidence="9 10">Dalian14</strain>
    </source>
</reference>
<keyword evidence="3" id="KW-0378">Hydrolase</keyword>
<feature type="transmembrane region" description="Helical" evidence="8">
    <location>
        <begin position="73"/>
        <end position="91"/>
    </location>
</feature>
<feature type="binding site" evidence="7">
    <location>
        <position position="64"/>
    </location>
    <ligand>
        <name>Zn(2+)</name>
        <dbReference type="ChEBI" id="CHEBI:29105"/>
        <note>catalytic</note>
    </ligand>
</feature>
<evidence type="ECO:0000256" key="3">
    <source>
        <dbReference type="ARBA" id="ARBA00022801"/>
    </source>
</evidence>
<protein>
    <recommendedName>
        <fullName evidence="11">Ceramidase</fullName>
    </recommendedName>
</protein>
<keyword evidence="4 8" id="KW-1133">Transmembrane helix</keyword>
<feature type="binding site" evidence="7">
    <location>
        <position position="183"/>
    </location>
    <ligand>
        <name>Zn(2+)</name>
        <dbReference type="ChEBI" id="CHEBI:29105"/>
        <note>catalytic</note>
    </ligand>
</feature>
<dbReference type="RefSeq" id="WP_032550920.1">
    <property type="nucleotide sequence ID" value="NZ_JFFR01000014.1"/>
</dbReference>
<dbReference type="GO" id="GO:0006672">
    <property type="term" value="P:ceramide metabolic process"/>
    <property type="evidence" value="ECO:0007669"/>
    <property type="project" value="InterPro"/>
</dbReference>
<keyword evidence="6" id="KW-0106">Calcium</keyword>
<feature type="transmembrane region" description="Helical" evidence="8">
    <location>
        <begin position="49"/>
        <end position="67"/>
    </location>
</feature>
<feature type="binding site" evidence="6">
    <location>
        <position position="18"/>
    </location>
    <ligand>
        <name>Ca(2+)</name>
        <dbReference type="ChEBI" id="CHEBI:29108"/>
    </ligand>
</feature>
<dbReference type="OrthoDB" id="277121at2"/>
<keyword evidence="2 8" id="KW-0812">Transmembrane</keyword>
<dbReference type="GO" id="GO:0016020">
    <property type="term" value="C:membrane"/>
    <property type="evidence" value="ECO:0007669"/>
    <property type="project" value="UniProtKB-SubCell"/>
</dbReference>
<evidence type="ECO:0000256" key="5">
    <source>
        <dbReference type="ARBA" id="ARBA00023136"/>
    </source>
</evidence>
<keyword evidence="10" id="KW-1185">Reference proteome</keyword>
<dbReference type="STRING" id="212667.VFDL14_00100"/>
<evidence type="ECO:0000256" key="8">
    <source>
        <dbReference type="SAM" id="Phobius"/>
    </source>
</evidence>
<evidence type="ECO:0000256" key="6">
    <source>
        <dbReference type="PIRSR" id="PIRSR608901-1"/>
    </source>
</evidence>
<feature type="binding site" evidence="7">
    <location>
        <position position="187"/>
    </location>
    <ligand>
        <name>Zn(2+)</name>
        <dbReference type="ChEBI" id="CHEBI:29105"/>
        <note>catalytic</note>
    </ligand>
</feature>
<feature type="transmembrane region" description="Helical" evidence="8">
    <location>
        <begin position="126"/>
        <end position="144"/>
    </location>
</feature>
<evidence type="ECO:0000313" key="10">
    <source>
        <dbReference type="Proteomes" id="UP000027219"/>
    </source>
</evidence>
<comment type="cofactor">
    <cofactor evidence="7">
        <name>Zn(2+)</name>
        <dbReference type="ChEBI" id="CHEBI:29105"/>
    </cofactor>
</comment>
<gene>
    <name evidence="9" type="ORF">VFDL14_00100</name>
</gene>
<sequence>MGNIDLYCERLDSSLLSEPINVITNSAFIAAGLILSWKAKQASWEVKILVLFVFLIGIGSLLFHTFATAWARVLDVVPIIIFQLLFIWTYLREIVKCSVLSASVFVVVFCCLVLFLRFFPQPWNGSLTYFPAIVLLLGFSYFHYINHLPGAGVLLLASVIFATSLIFRSIDNDICSYLEVGTHFLWHLLNGVVLYLCVSSLLMKEG</sequence>
<feature type="transmembrane region" description="Helical" evidence="8">
    <location>
        <begin position="20"/>
        <end position="37"/>
    </location>
</feature>
<dbReference type="Proteomes" id="UP000027219">
    <property type="component" value="Unassembled WGS sequence"/>
</dbReference>
<feature type="transmembrane region" description="Helical" evidence="8">
    <location>
        <begin position="151"/>
        <end position="170"/>
    </location>
</feature>
<accession>A0A066UX19</accession>
<dbReference type="InterPro" id="IPR008901">
    <property type="entry name" value="ACER"/>
</dbReference>
<feature type="transmembrane region" description="Helical" evidence="8">
    <location>
        <begin position="98"/>
        <end position="120"/>
    </location>
</feature>
<keyword evidence="6" id="KW-0479">Metal-binding</keyword>
<dbReference type="GO" id="GO:0016811">
    <property type="term" value="F:hydrolase activity, acting on carbon-nitrogen (but not peptide) bonds, in linear amides"/>
    <property type="evidence" value="ECO:0007669"/>
    <property type="project" value="InterPro"/>
</dbReference>
<dbReference type="Pfam" id="PF05875">
    <property type="entry name" value="Ceramidase"/>
    <property type="match status" value="1"/>
</dbReference>